<dbReference type="GO" id="GO:0005096">
    <property type="term" value="F:GTPase activator activity"/>
    <property type="evidence" value="ECO:0007669"/>
    <property type="project" value="TreeGrafter"/>
</dbReference>
<evidence type="ECO:0000259" key="4">
    <source>
        <dbReference type="PROSITE" id="PS50238"/>
    </source>
</evidence>
<dbReference type="FunFam" id="1.10.555.10:FF:000044">
    <property type="entry name" value="Rho-gtpase-activating protein 8"/>
    <property type="match status" value="1"/>
</dbReference>
<proteinExistence type="predicted"/>
<evidence type="ECO:0000259" key="3">
    <source>
        <dbReference type="PROSITE" id="PS50186"/>
    </source>
</evidence>
<dbReference type="InterPro" id="IPR008936">
    <property type="entry name" value="Rho_GTPase_activation_prot"/>
</dbReference>
<dbReference type="InterPro" id="IPR027267">
    <property type="entry name" value="AH/BAR_dom_sf"/>
</dbReference>
<sequence>MVGFADSFWTPDYATGLGVLYGKLQQGVVENKQILTIAGMRAEAEDQYGLKLGDIAPSVDRMTTGFAKDDGASVRKAYEGVRTEMVEASRNHQKIASNIRELVVSPFRRWCDQHEARIANSHDDLQARIKEHTKQVELVKKLRSHYFNKCRVVEDQEEENKLAFQAPETSPKPKPTPKIVLPDEETPDEEPVEIGERMYPPEEVKKLLVHMLENIKVGEVKVPIIGTYQNTSTGADIVEYTQKFMNANSLTLSENIGQDLVDNGFLRLVGNMGNTFANSSKMRYQWRPRVFQISGIPEKKKPLMRVTSMANSEDGSESPISSVSEMLSGWNPLNNPYPNETPAEKLRREAHDADERYKAAVRRLDQIRCKLEEEVVENLRFMEQCELDRLKAIKAVVLDFSGAISNVIPNLQSTVDHMMLYQETIQPLGDLRYLLENYRTGGFVPRVQAYENYYGSVEDQNFGVDLEARARADRKRVPILVTTILTYLDNRYPELEGDEARRAIWLFDVPLAATHSLRNALNNSKTDYHEVLEKYEIPIVASVLKLYLLELPDSLVSSQVYEIVKTIYSTTAHETTEEGRIKVLQSTLGQLRLNNIATLDAIMTHFTRLIDLTSADEAFVSTLAQGLSQCVLRPRTESSLTMNERHSYRLIRDLFAHKDAIFGELKRQSSVLGLSTTSSNRPRAISTDESNRRAAMEARNRAIVDRSRANSPHPPRKHRRDRSSGASETRRFPINVTSPTERRTNTRSSLDVPINSESPTGTDQLSNVNIHAAEAATNGTSSESPVSAVESVSVSSGASSPPPVATTSEGSPTPTPTPAAVSGTADSGKRSSISRPTARYNRKPGLGSISSFSGVAGGAETNSNRNSLAESEPKGVTLEDKPMDDD</sequence>
<dbReference type="Pfam" id="PF00620">
    <property type="entry name" value="RhoGAP"/>
    <property type="match status" value="1"/>
</dbReference>
<feature type="compositionally biased region" description="Polar residues" evidence="2">
    <location>
        <begin position="755"/>
        <end position="769"/>
    </location>
</feature>
<dbReference type="FunFam" id="1.20.1270.60:FF:000073">
    <property type="entry name" value="RhoGAP and Fes/CIP4 domain protein"/>
    <property type="match status" value="1"/>
</dbReference>
<feature type="compositionally biased region" description="Acidic residues" evidence="2">
    <location>
        <begin position="182"/>
        <end position="191"/>
    </location>
</feature>
<dbReference type="SMART" id="SM00055">
    <property type="entry name" value="FCH"/>
    <property type="match status" value="1"/>
</dbReference>
<feature type="region of interest" description="Disordered" evidence="2">
    <location>
        <begin position="161"/>
        <end position="191"/>
    </location>
</feature>
<dbReference type="OrthoDB" id="2155291at2759"/>
<feature type="domain" description="F-BAR" evidence="5">
    <location>
        <begin position="2"/>
        <end position="430"/>
    </location>
</feature>
<keyword evidence="7" id="KW-1185">Reference proteome</keyword>
<feature type="compositionally biased region" description="Basic and acidic residues" evidence="2">
    <location>
        <begin position="871"/>
        <end position="886"/>
    </location>
</feature>
<gene>
    <name evidence="6" type="ORF">ASPWEDRAFT_109027</name>
</gene>
<dbReference type="Gene3D" id="1.20.1270.60">
    <property type="entry name" value="Arfaptin homology (AH) domain/BAR domain"/>
    <property type="match status" value="2"/>
</dbReference>
<feature type="domain" description="Rho-GAP" evidence="4">
    <location>
        <begin position="464"/>
        <end position="662"/>
    </location>
</feature>
<dbReference type="PROSITE" id="PS51741">
    <property type="entry name" value="F_BAR"/>
    <property type="match status" value="1"/>
</dbReference>
<dbReference type="PANTHER" id="PTHR23065">
    <property type="entry name" value="PROLINE-SERINE-THREONINE PHOSPHATASE INTERACTING PROTEIN 1"/>
    <property type="match status" value="1"/>
</dbReference>
<evidence type="ECO:0000256" key="1">
    <source>
        <dbReference type="PROSITE-ProRule" id="PRU01077"/>
    </source>
</evidence>
<evidence type="ECO:0000259" key="5">
    <source>
        <dbReference type="PROSITE" id="PS51741"/>
    </source>
</evidence>
<evidence type="ECO:0000313" key="6">
    <source>
        <dbReference type="EMBL" id="OJJ36856.1"/>
    </source>
</evidence>
<dbReference type="InterPro" id="IPR036390">
    <property type="entry name" value="WH_DNA-bd_sf"/>
</dbReference>
<feature type="domain" description="DEP" evidence="3">
    <location>
        <begin position="227"/>
        <end position="295"/>
    </location>
</feature>
<dbReference type="GO" id="GO:0005886">
    <property type="term" value="C:plasma membrane"/>
    <property type="evidence" value="ECO:0007669"/>
    <property type="project" value="TreeGrafter"/>
</dbReference>
<dbReference type="SMART" id="SM00324">
    <property type="entry name" value="RhoGAP"/>
    <property type="match status" value="1"/>
</dbReference>
<dbReference type="PANTHER" id="PTHR23065:SF17">
    <property type="entry name" value="RHO-GTPASE-ACTIVATING PROTEIN RGD2"/>
    <property type="match status" value="1"/>
</dbReference>
<dbReference type="InterPro" id="IPR031160">
    <property type="entry name" value="F_BAR_dom"/>
</dbReference>
<dbReference type="PROSITE" id="PS50238">
    <property type="entry name" value="RHOGAP"/>
    <property type="match status" value="1"/>
</dbReference>
<dbReference type="InterPro" id="IPR001060">
    <property type="entry name" value="FCH_dom"/>
</dbReference>
<dbReference type="GO" id="GO:0000935">
    <property type="term" value="C:division septum"/>
    <property type="evidence" value="ECO:0007669"/>
    <property type="project" value="TreeGrafter"/>
</dbReference>
<dbReference type="RefSeq" id="XP_040690532.1">
    <property type="nucleotide sequence ID" value="XM_040828050.1"/>
</dbReference>
<evidence type="ECO:0008006" key="8">
    <source>
        <dbReference type="Google" id="ProtNLM"/>
    </source>
</evidence>
<protein>
    <recommendedName>
        <fullName evidence="8">Rho-GAP domain-containing protein</fullName>
    </recommendedName>
</protein>
<dbReference type="InterPro" id="IPR000198">
    <property type="entry name" value="RhoGAP_dom"/>
</dbReference>
<evidence type="ECO:0000256" key="2">
    <source>
        <dbReference type="SAM" id="MobiDB-lite"/>
    </source>
</evidence>
<dbReference type="FunFam" id="1.20.1270.60:FF:000050">
    <property type="entry name" value="RhoGAP and Fes/CIP4 domain protein"/>
    <property type="match status" value="1"/>
</dbReference>
<accession>A0A1L9RPI4</accession>
<feature type="region of interest" description="Disordered" evidence="2">
    <location>
        <begin position="673"/>
        <end position="886"/>
    </location>
</feature>
<keyword evidence="1" id="KW-0175">Coiled coil</keyword>
<feature type="compositionally biased region" description="Basic and acidic residues" evidence="2">
    <location>
        <begin position="689"/>
        <end position="708"/>
    </location>
</feature>
<dbReference type="AlphaFoldDB" id="A0A1L9RPI4"/>
<dbReference type="Gene3D" id="1.10.555.10">
    <property type="entry name" value="Rho GTPase activation protein"/>
    <property type="match status" value="1"/>
</dbReference>
<feature type="compositionally biased region" description="Polar residues" evidence="2">
    <location>
        <begin position="860"/>
        <end position="869"/>
    </location>
</feature>
<dbReference type="InterPro" id="IPR000591">
    <property type="entry name" value="DEP_dom"/>
</dbReference>
<dbReference type="VEuPathDB" id="FungiDB:ASPWEDRAFT_109027"/>
<name>A0A1L9RPI4_ASPWE</name>
<dbReference type="CDD" id="cd04399">
    <property type="entry name" value="RhoGAP_fRGD2"/>
    <property type="match status" value="1"/>
</dbReference>
<dbReference type="Pfam" id="PF00611">
    <property type="entry name" value="FCH"/>
    <property type="match status" value="1"/>
</dbReference>
<dbReference type="EMBL" id="KV878211">
    <property type="protein sequence ID" value="OJJ36856.1"/>
    <property type="molecule type" value="Genomic_DNA"/>
</dbReference>
<dbReference type="Pfam" id="PF00610">
    <property type="entry name" value="DEP"/>
    <property type="match status" value="1"/>
</dbReference>
<dbReference type="GO" id="GO:0007264">
    <property type="term" value="P:small GTPase-mediated signal transduction"/>
    <property type="evidence" value="ECO:0007669"/>
    <property type="project" value="TreeGrafter"/>
</dbReference>
<organism evidence="6 7">
    <name type="scientific">Aspergillus wentii DTO 134E9</name>
    <dbReference type="NCBI Taxonomy" id="1073089"/>
    <lineage>
        <taxon>Eukaryota</taxon>
        <taxon>Fungi</taxon>
        <taxon>Dikarya</taxon>
        <taxon>Ascomycota</taxon>
        <taxon>Pezizomycotina</taxon>
        <taxon>Eurotiomycetes</taxon>
        <taxon>Eurotiomycetidae</taxon>
        <taxon>Eurotiales</taxon>
        <taxon>Aspergillaceae</taxon>
        <taxon>Aspergillus</taxon>
        <taxon>Aspergillus subgen. Cremei</taxon>
    </lineage>
</organism>
<reference evidence="7" key="1">
    <citation type="journal article" date="2017" name="Genome Biol.">
        <title>Comparative genomics reveals high biological diversity and specific adaptations in the industrially and medically important fungal genus Aspergillus.</title>
        <authorList>
            <person name="de Vries R.P."/>
            <person name="Riley R."/>
            <person name="Wiebenga A."/>
            <person name="Aguilar-Osorio G."/>
            <person name="Amillis S."/>
            <person name="Uchima C.A."/>
            <person name="Anderluh G."/>
            <person name="Asadollahi M."/>
            <person name="Askin M."/>
            <person name="Barry K."/>
            <person name="Battaglia E."/>
            <person name="Bayram O."/>
            <person name="Benocci T."/>
            <person name="Braus-Stromeyer S.A."/>
            <person name="Caldana C."/>
            <person name="Canovas D."/>
            <person name="Cerqueira G.C."/>
            <person name="Chen F."/>
            <person name="Chen W."/>
            <person name="Choi C."/>
            <person name="Clum A."/>
            <person name="Dos Santos R.A."/>
            <person name="Damasio A.R."/>
            <person name="Diallinas G."/>
            <person name="Emri T."/>
            <person name="Fekete E."/>
            <person name="Flipphi M."/>
            <person name="Freyberg S."/>
            <person name="Gallo A."/>
            <person name="Gournas C."/>
            <person name="Habgood R."/>
            <person name="Hainaut M."/>
            <person name="Harispe M.L."/>
            <person name="Henrissat B."/>
            <person name="Hilden K.S."/>
            <person name="Hope R."/>
            <person name="Hossain A."/>
            <person name="Karabika E."/>
            <person name="Karaffa L."/>
            <person name="Karanyi Z."/>
            <person name="Krasevec N."/>
            <person name="Kuo A."/>
            <person name="Kusch H."/>
            <person name="LaButti K."/>
            <person name="Lagendijk E.L."/>
            <person name="Lapidus A."/>
            <person name="Levasseur A."/>
            <person name="Lindquist E."/>
            <person name="Lipzen A."/>
            <person name="Logrieco A.F."/>
            <person name="MacCabe A."/>
            <person name="Maekelae M.R."/>
            <person name="Malavazi I."/>
            <person name="Melin P."/>
            <person name="Meyer V."/>
            <person name="Mielnichuk N."/>
            <person name="Miskei M."/>
            <person name="Molnar A.P."/>
            <person name="Mule G."/>
            <person name="Ngan C.Y."/>
            <person name="Orejas M."/>
            <person name="Orosz E."/>
            <person name="Ouedraogo J.P."/>
            <person name="Overkamp K.M."/>
            <person name="Park H.-S."/>
            <person name="Perrone G."/>
            <person name="Piumi F."/>
            <person name="Punt P.J."/>
            <person name="Ram A.F."/>
            <person name="Ramon A."/>
            <person name="Rauscher S."/>
            <person name="Record E."/>
            <person name="Riano-Pachon D.M."/>
            <person name="Robert V."/>
            <person name="Roehrig J."/>
            <person name="Ruller R."/>
            <person name="Salamov A."/>
            <person name="Salih N.S."/>
            <person name="Samson R.A."/>
            <person name="Sandor E."/>
            <person name="Sanguinetti M."/>
            <person name="Schuetze T."/>
            <person name="Sepcic K."/>
            <person name="Shelest E."/>
            <person name="Sherlock G."/>
            <person name="Sophianopoulou V."/>
            <person name="Squina F.M."/>
            <person name="Sun H."/>
            <person name="Susca A."/>
            <person name="Todd R.B."/>
            <person name="Tsang A."/>
            <person name="Unkles S.E."/>
            <person name="van de Wiele N."/>
            <person name="van Rossen-Uffink D."/>
            <person name="Oliveira J.V."/>
            <person name="Vesth T.C."/>
            <person name="Visser J."/>
            <person name="Yu J.-H."/>
            <person name="Zhou M."/>
            <person name="Andersen M.R."/>
            <person name="Archer D.B."/>
            <person name="Baker S.E."/>
            <person name="Benoit I."/>
            <person name="Brakhage A.A."/>
            <person name="Braus G.H."/>
            <person name="Fischer R."/>
            <person name="Frisvad J.C."/>
            <person name="Goldman G.H."/>
            <person name="Houbraken J."/>
            <person name="Oakley B."/>
            <person name="Pocsi I."/>
            <person name="Scazzocchio C."/>
            <person name="Seiboth B."/>
            <person name="vanKuyk P.A."/>
            <person name="Wortman J."/>
            <person name="Dyer P.S."/>
            <person name="Grigoriev I.V."/>
        </authorList>
    </citation>
    <scope>NUCLEOTIDE SEQUENCE [LARGE SCALE GENOMIC DNA]</scope>
    <source>
        <strain evidence="7">DTO 134E9</strain>
    </source>
</reference>
<dbReference type="PROSITE" id="PS50186">
    <property type="entry name" value="DEP"/>
    <property type="match status" value="1"/>
</dbReference>
<dbReference type="Proteomes" id="UP000184383">
    <property type="component" value="Unassembled WGS sequence"/>
</dbReference>
<evidence type="ECO:0000313" key="7">
    <source>
        <dbReference type="Proteomes" id="UP000184383"/>
    </source>
</evidence>
<dbReference type="SUPFAM" id="SSF103657">
    <property type="entry name" value="BAR/IMD domain-like"/>
    <property type="match status" value="1"/>
</dbReference>
<dbReference type="STRING" id="1073089.A0A1L9RPI4"/>
<dbReference type="GO" id="GO:0005737">
    <property type="term" value="C:cytoplasm"/>
    <property type="evidence" value="ECO:0007669"/>
    <property type="project" value="TreeGrafter"/>
</dbReference>
<dbReference type="SUPFAM" id="SSF46785">
    <property type="entry name" value="Winged helix' DNA-binding domain"/>
    <property type="match status" value="1"/>
</dbReference>
<feature type="compositionally biased region" description="Low complexity" evidence="2">
    <location>
        <begin position="780"/>
        <end position="825"/>
    </location>
</feature>
<dbReference type="GO" id="GO:0007010">
    <property type="term" value="P:cytoskeleton organization"/>
    <property type="evidence" value="ECO:0007669"/>
    <property type="project" value="TreeGrafter"/>
</dbReference>
<dbReference type="SUPFAM" id="SSF48350">
    <property type="entry name" value="GTPase activation domain, GAP"/>
    <property type="match status" value="1"/>
</dbReference>
<dbReference type="GeneID" id="63743898"/>